<organism evidence="3 4">
    <name type="scientific">Lachnoclostridium phytofermentans</name>
    <dbReference type="NCBI Taxonomy" id="66219"/>
    <lineage>
        <taxon>Bacteria</taxon>
        <taxon>Bacillati</taxon>
        <taxon>Bacillota</taxon>
        <taxon>Clostridia</taxon>
        <taxon>Lachnospirales</taxon>
        <taxon>Lachnospiraceae</taxon>
    </lineage>
</organism>
<accession>A0A3D2X659</accession>
<proteinExistence type="predicted"/>
<dbReference type="Pfam" id="PF16244">
    <property type="entry name" value="DUF4901"/>
    <property type="match status" value="2"/>
</dbReference>
<dbReference type="InterPro" id="IPR001119">
    <property type="entry name" value="SLH_dom"/>
</dbReference>
<reference evidence="3 4" key="1">
    <citation type="journal article" date="2018" name="Nat. Biotechnol.">
        <title>A standardized bacterial taxonomy based on genome phylogeny substantially revises the tree of life.</title>
        <authorList>
            <person name="Parks D.H."/>
            <person name="Chuvochina M."/>
            <person name="Waite D.W."/>
            <person name="Rinke C."/>
            <person name="Skarshewski A."/>
            <person name="Chaumeil P.A."/>
            <person name="Hugenholtz P."/>
        </authorList>
    </citation>
    <scope>NUCLEOTIDE SEQUENCE [LARGE SCALE GENOMIC DNA]</scope>
    <source>
        <strain evidence="3">UBA11728</strain>
    </source>
</reference>
<gene>
    <name evidence="3" type="ORF">DHW61_05285</name>
</gene>
<dbReference type="InterPro" id="IPR032599">
    <property type="entry name" value="YcdB/YcdC_rep_domain"/>
</dbReference>
<evidence type="ECO:0000259" key="2">
    <source>
        <dbReference type="PROSITE" id="PS51272"/>
    </source>
</evidence>
<sequence length="754" mass="85644">MWKGMVFIMKRKSFIALMLVGGIIITSIPVHANAMSTVVAEAVTKESVQNNSTEDTKLQENLTKIITEIKKKVTIPTDCTKFESNYYGAEYGKGTQWNLNWYSEKGSHYFNVVCDDNANITYINDRDYDKNDKQEPINYLIKELRPVADAFIKKVVPDVWGHVTFQNATYVGYYNNCYQFEYVRTENGIVMPDNTITIQISTADKKVKQYNANWLFGLSIPSKDVKISKEQASQKIKKQVTMELKYLTKWSEDGKTRSAYLVYAPSNNYIAVDAKTGEVYTSREQWIETSKNDSAVQDTANESNADAPSLTKEELAQIKELKSLITKEQAIEKVVKNKYLLMDANIKAITASLSGYRLYGNENEKQYVWSISLTDPRVPDDSKNDYYRASAHATVDAKTGEILSYRSSVKNADQMTPEELEKAKTKLSKEECAKIYEAFAKSQNEKQFSNTKQSSVTPDYIYDYIKEIPVYGGYTFGYQRVNEGIPYADNYFSGSVDSISGKVFDYRKNWDTAIKFESPKNAMTPEQAFNAYIKLEGYELVYEINTVHKLVKGGDINGYIENSYSMDYQPRLVYRTNINPNTISPFTGKQLDWSGKVYAPELKKSVDYTDIKGHKYERSILLLRDLGAGTGELKFRPNDVITGKELQSLAEKLFYEATRDDIKLKSSSGITKQQLAKYSVQILGYEKFATMGDIFRCGYTDDAKIGKDYYNYVAIAKALKLFGNGQEKAFQPTAKITRGEAADILIKVLNSSSR</sequence>
<dbReference type="PROSITE" id="PS51272">
    <property type="entry name" value="SLH"/>
    <property type="match status" value="1"/>
</dbReference>
<evidence type="ECO:0000256" key="1">
    <source>
        <dbReference type="ARBA" id="ARBA00022737"/>
    </source>
</evidence>
<name>A0A3D2X659_9FIRM</name>
<comment type="caution">
    <text evidence="3">The sequence shown here is derived from an EMBL/GenBank/DDBJ whole genome shotgun (WGS) entry which is preliminary data.</text>
</comment>
<protein>
    <recommendedName>
        <fullName evidence="2">SLH domain-containing protein</fullName>
    </recommendedName>
</protein>
<dbReference type="Proteomes" id="UP000262969">
    <property type="component" value="Unassembled WGS sequence"/>
</dbReference>
<feature type="domain" description="SLH" evidence="2">
    <location>
        <begin position="696"/>
        <end position="754"/>
    </location>
</feature>
<dbReference type="AlphaFoldDB" id="A0A3D2X659"/>
<evidence type="ECO:0000313" key="4">
    <source>
        <dbReference type="Proteomes" id="UP000262969"/>
    </source>
</evidence>
<dbReference type="Pfam" id="PF00395">
    <property type="entry name" value="SLH"/>
    <property type="match status" value="1"/>
</dbReference>
<dbReference type="EMBL" id="DPVV01000182">
    <property type="protein sequence ID" value="HCL01818.1"/>
    <property type="molecule type" value="Genomic_DNA"/>
</dbReference>
<keyword evidence="1" id="KW-0677">Repeat</keyword>
<evidence type="ECO:0000313" key="3">
    <source>
        <dbReference type="EMBL" id="HCL01818.1"/>
    </source>
</evidence>